<dbReference type="PRINTS" id="PR00081">
    <property type="entry name" value="GDHRDH"/>
</dbReference>
<comment type="similarity">
    <text evidence="1 4">Belongs to the short-chain dehydrogenases/reductases (SDR) family.</text>
</comment>
<accession>A0A0A2LDU3</accession>
<evidence type="ECO:0000256" key="3">
    <source>
        <dbReference type="ARBA" id="ARBA00023002"/>
    </source>
</evidence>
<dbReference type="Gene3D" id="3.40.50.720">
    <property type="entry name" value="NAD(P)-binding Rossmann-like Domain"/>
    <property type="match status" value="1"/>
</dbReference>
<keyword evidence="3" id="KW-0560">Oxidoreductase</keyword>
<dbReference type="PhylomeDB" id="A0A0A2LDU3"/>
<keyword evidence="6" id="KW-1185">Reference proteome</keyword>
<gene>
    <name evidence="5" type="ORF">PITC_044340</name>
</gene>
<dbReference type="AlphaFoldDB" id="A0A0A2LDU3"/>
<dbReference type="Proteomes" id="UP000030104">
    <property type="component" value="Unassembled WGS sequence"/>
</dbReference>
<evidence type="ECO:0000313" key="6">
    <source>
        <dbReference type="Proteomes" id="UP000030104"/>
    </source>
</evidence>
<dbReference type="InterPro" id="IPR036291">
    <property type="entry name" value="NAD(P)-bd_dom_sf"/>
</dbReference>
<name>A0A0A2LDU3_PENIT</name>
<reference evidence="5 6" key="1">
    <citation type="journal article" date="2015" name="Mol. Plant Microbe Interact.">
        <title>Genome, transcriptome, and functional analyses of Penicillium expansum provide new insights into secondary metabolism and pathogenicity.</title>
        <authorList>
            <person name="Ballester A.R."/>
            <person name="Marcet-Houben M."/>
            <person name="Levin E."/>
            <person name="Sela N."/>
            <person name="Selma-Lazaro C."/>
            <person name="Carmona L."/>
            <person name="Wisniewski M."/>
            <person name="Droby S."/>
            <person name="Gonzalez-Candelas L."/>
            <person name="Gabaldon T."/>
        </authorList>
    </citation>
    <scope>NUCLEOTIDE SEQUENCE [LARGE SCALE GENOMIC DNA]</scope>
    <source>
        <strain evidence="5 6">PHI-1</strain>
    </source>
</reference>
<dbReference type="HOGENOM" id="CLU_010194_2_9_1"/>
<proteinExistence type="inferred from homology"/>
<dbReference type="STRING" id="40296.A0A0A2LDU3"/>
<organism evidence="5 6">
    <name type="scientific">Penicillium italicum</name>
    <name type="common">Blue mold</name>
    <dbReference type="NCBI Taxonomy" id="40296"/>
    <lineage>
        <taxon>Eukaryota</taxon>
        <taxon>Fungi</taxon>
        <taxon>Dikarya</taxon>
        <taxon>Ascomycota</taxon>
        <taxon>Pezizomycotina</taxon>
        <taxon>Eurotiomycetes</taxon>
        <taxon>Eurotiomycetidae</taxon>
        <taxon>Eurotiales</taxon>
        <taxon>Aspergillaceae</taxon>
        <taxon>Penicillium</taxon>
    </lineage>
</organism>
<dbReference type="OrthoDB" id="1274115at2759"/>
<evidence type="ECO:0000256" key="1">
    <source>
        <dbReference type="ARBA" id="ARBA00006484"/>
    </source>
</evidence>
<dbReference type="OMA" id="CNLYNAS"/>
<dbReference type="GO" id="GO:0016491">
    <property type="term" value="F:oxidoreductase activity"/>
    <property type="evidence" value="ECO:0007669"/>
    <property type="project" value="UniProtKB-KW"/>
</dbReference>
<comment type="caution">
    <text evidence="5">The sequence shown here is derived from an EMBL/GenBank/DDBJ whole genome shotgun (WGS) entry which is preliminary data.</text>
</comment>
<dbReference type="PANTHER" id="PTHR43976">
    <property type="entry name" value="SHORT CHAIN DEHYDROGENASE"/>
    <property type="match status" value="1"/>
</dbReference>
<evidence type="ECO:0000256" key="2">
    <source>
        <dbReference type="ARBA" id="ARBA00022857"/>
    </source>
</evidence>
<dbReference type="CDD" id="cd05374">
    <property type="entry name" value="17beta-HSD-like_SDR_c"/>
    <property type="match status" value="1"/>
</dbReference>
<evidence type="ECO:0000256" key="4">
    <source>
        <dbReference type="RuleBase" id="RU000363"/>
    </source>
</evidence>
<keyword evidence="2" id="KW-0521">NADP</keyword>
<dbReference type="EMBL" id="JQGA01000189">
    <property type="protein sequence ID" value="KGO77361.1"/>
    <property type="molecule type" value="Genomic_DNA"/>
</dbReference>
<dbReference type="InterPro" id="IPR051911">
    <property type="entry name" value="SDR_oxidoreductase"/>
</dbReference>
<dbReference type="InterPro" id="IPR002347">
    <property type="entry name" value="SDR_fam"/>
</dbReference>
<dbReference type="PRINTS" id="PR00080">
    <property type="entry name" value="SDRFAMILY"/>
</dbReference>
<sequence>MSSTSRIWLITGTSSGFGLELAKVAAKSGDRVLAATRSPHKLAELESANPNIKAVYLDHNEPPAQIQEAVKTILAVYGTVDIVVNNAAYVHTGMLEEATAEETQRQFQANTFGPLNLYRALLPHLRAKGLGTLVTIGSMAAWYPMAGCNLYNASKAALRWLGLGLGGEISQFGIRHCLVEPGFFRTELLNPKANITPTDKTSRLSAYKEVNDTTDSNFTAFNGAQLGNPVKGAQVIYDVTTSTGVAEGKSLPTFLPLGSDASEAIGKAASETLAAIEEWREISASTDFPKGS</sequence>
<dbReference type="Pfam" id="PF00106">
    <property type="entry name" value="adh_short"/>
    <property type="match status" value="1"/>
</dbReference>
<protein>
    <submittedName>
        <fullName evidence="5">Short-chain dehydrogenase/reductase SDR</fullName>
    </submittedName>
</protein>
<dbReference type="SUPFAM" id="SSF51735">
    <property type="entry name" value="NAD(P)-binding Rossmann-fold domains"/>
    <property type="match status" value="1"/>
</dbReference>
<dbReference type="PROSITE" id="PS00061">
    <property type="entry name" value="ADH_SHORT"/>
    <property type="match status" value="1"/>
</dbReference>
<dbReference type="PANTHER" id="PTHR43976:SF16">
    <property type="entry name" value="SHORT-CHAIN DEHYDROGENASE_REDUCTASE FAMILY PROTEIN"/>
    <property type="match status" value="1"/>
</dbReference>
<dbReference type="InterPro" id="IPR020904">
    <property type="entry name" value="Sc_DH/Rdtase_CS"/>
</dbReference>
<evidence type="ECO:0000313" key="5">
    <source>
        <dbReference type="EMBL" id="KGO77361.1"/>
    </source>
</evidence>